<evidence type="ECO:0000256" key="8">
    <source>
        <dbReference type="RuleBase" id="RU004453"/>
    </source>
</evidence>
<dbReference type="EMBL" id="CP002886">
    <property type="protein sequence ID" value="AEW73199.1"/>
    <property type="molecule type" value="Genomic_DNA"/>
</dbReference>
<dbReference type="PROSITE" id="PS51910">
    <property type="entry name" value="GH18_2"/>
    <property type="match status" value="1"/>
</dbReference>
<sequence>MAWLFLLSQRGTCMKRLPLLAALPLLCASVASATPLMSVGYFNGGGDVTAGPGGDINTLDVRQITHLNYSFGLVYNDEKDETHAALKDPAKLHQIWLSPKVAADLALIPTLRKQNPNLKVLLSVGGWGARGFSGAAATQESRAVFIRSAQEIVEKYTLDGIDLDWEYPVNGAWGLVASTPADRDNFTALLKELRAAFGHKKLVTIAVGANAESPKSWVDVKAIAPLLDYINLMTYDMAYGTQYFNANLYDSSDWPTVAAADKYSVDFVVNNYLAAGLKPQQMNLGIGFYGRVPKRAVEPGIDWTKPDAQNHPVTQPYFGPRETGLFASLGYDLTKDTYVKYNDIVKKLLNDPQKRFTEHWDERAQVPWLSVNAADGKALFALSYENPRSVAIKADYIKEKGLAGAMFWEYGADDNNQLAKQLAESLGIKPKE</sequence>
<dbReference type="InterPro" id="IPR011583">
    <property type="entry name" value="Chitinase_II/V-like_cat"/>
</dbReference>
<evidence type="ECO:0000259" key="10">
    <source>
        <dbReference type="PROSITE" id="PS51910"/>
    </source>
</evidence>
<proteinExistence type="inferred from homology"/>
<evidence type="ECO:0000256" key="4">
    <source>
        <dbReference type="ARBA" id="ARBA00023024"/>
    </source>
</evidence>
<keyword evidence="9" id="KW-0732">Signal</keyword>
<gene>
    <name evidence="11" type="primary">chiA1</name>
    <name evidence="11" type="ORF">EcWSU1_01760</name>
</gene>
<evidence type="ECO:0000313" key="11">
    <source>
        <dbReference type="EMBL" id="AEW73199.1"/>
    </source>
</evidence>
<keyword evidence="6" id="KW-0624">Polysaccharide degradation</keyword>
<evidence type="ECO:0000256" key="7">
    <source>
        <dbReference type="RuleBase" id="RU000489"/>
    </source>
</evidence>
<keyword evidence="5 7" id="KW-0326">Glycosidase</keyword>
<name>G8LKG6_9ENTR</name>
<dbReference type="eggNOG" id="COG3325">
    <property type="taxonomic scope" value="Bacteria"/>
</dbReference>
<dbReference type="EC" id="3.2.1.14" evidence="2"/>
<dbReference type="SUPFAM" id="SSF51445">
    <property type="entry name" value="(Trans)glycosidases"/>
    <property type="match status" value="1"/>
</dbReference>
<dbReference type="Gene3D" id="3.10.50.10">
    <property type="match status" value="1"/>
</dbReference>
<evidence type="ECO:0000256" key="5">
    <source>
        <dbReference type="ARBA" id="ARBA00023295"/>
    </source>
</evidence>
<evidence type="ECO:0000256" key="9">
    <source>
        <dbReference type="SAM" id="SignalP"/>
    </source>
</evidence>
<feature type="domain" description="GH18" evidence="10">
    <location>
        <begin position="36"/>
        <end position="429"/>
    </location>
</feature>
<keyword evidence="4" id="KW-0146">Chitin degradation</keyword>
<dbReference type="Pfam" id="PF00704">
    <property type="entry name" value="Glyco_hydro_18"/>
    <property type="match status" value="1"/>
</dbReference>
<feature type="signal peptide" evidence="9">
    <location>
        <begin position="1"/>
        <end position="33"/>
    </location>
</feature>
<dbReference type="GO" id="GO:0006032">
    <property type="term" value="P:chitin catabolic process"/>
    <property type="evidence" value="ECO:0007669"/>
    <property type="project" value="UniProtKB-KW"/>
</dbReference>
<dbReference type="PANTHER" id="PTHR11177">
    <property type="entry name" value="CHITINASE"/>
    <property type="match status" value="1"/>
</dbReference>
<organism evidence="11 12">
    <name type="scientific">Enterobacter ludwigii</name>
    <dbReference type="NCBI Taxonomy" id="299767"/>
    <lineage>
        <taxon>Bacteria</taxon>
        <taxon>Pseudomonadati</taxon>
        <taxon>Pseudomonadota</taxon>
        <taxon>Gammaproteobacteria</taxon>
        <taxon>Enterobacterales</taxon>
        <taxon>Enterobacteriaceae</taxon>
        <taxon>Enterobacter</taxon>
        <taxon>Enterobacter cloacae complex</taxon>
    </lineage>
</organism>
<dbReference type="GO" id="GO:0008843">
    <property type="term" value="F:endochitinase activity"/>
    <property type="evidence" value="ECO:0007669"/>
    <property type="project" value="UniProtKB-EC"/>
</dbReference>
<keyword evidence="6" id="KW-0119">Carbohydrate metabolism</keyword>
<protein>
    <recommendedName>
        <fullName evidence="2">chitinase</fullName>
        <ecNumber evidence="2">3.2.1.14</ecNumber>
    </recommendedName>
</protein>
<dbReference type="CDD" id="cd06548">
    <property type="entry name" value="GH18_chitinase"/>
    <property type="match status" value="1"/>
</dbReference>
<dbReference type="HOGENOM" id="CLU_002833_14_2_6"/>
<dbReference type="Proteomes" id="UP000007838">
    <property type="component" value="Chromosome"/>
</dbReference>
<dbReference type="InterPro" id="IPR050314">
    <property type="entry name" value="Glycosyl_Hydrlase_18"/>
</dbReference>
<dbReference type="AlphaFoldDB" id="G8LKG6"/>
<evidence type="ECO:0000313" key="12">
    <source>
        <dbReference type="Proteomes" id="UP000007838"/>
    </source>
</evidence>
<keyword evidence="3 7" id="KW-0378">Hydrolase</keyword>
<dbReference type="GO" id="GO:0000272">
    <property type="term" value="P:polysaccharide catabolic process"/>
    <property type="evidence" value="ECO:0007669"/>
    <property type="project" value="UniProtKB-KW"/>
</dbReference>
<feature type="chain" id="PRO_5003511330" description="chitinase" evidence="9">
    <location>
        <begin position="34"/>
        <end position="432"/>
    </location>
</feature>
<evidence type="ECO:0000256" key="2">
    <source>
        <dbReference type="ARBA" id="ARBA00012729"/>
    </source>
</evidence>
<evidence type="ECO:0000256" key="6">
    <source>
        <dbReference type="ARBA" id="ARBA00023326"/>
    </source>
</evidence>
<reference evidence="11 12" key="1">
    <citation type="journal article" date="2011" name="Stand. Genomic Sci.">
        <title>Complete genome of the onion pathogen Enterobacter cloacae EcWSU1.</title>
        <authorList>
            <person name="Humann J.L."/>
            <person name="Wildung M."/>
            <person name="Cheng C.H."/>
            <person name="Lee T."/>
            <person name="Stewart J.E."/>
            <person name="Drew J.C."/>
            <person name="Triplett E.W."/>
            <person name="Main D."/>
            <person name="Schroeder B.K."/>
        </authorList>
    </citation>
    <scope>NUCLEOTIDE SEQUENCE [LARGE SCALE GENOMIC DNA]</scope>
    <source>
        <strain evidence="11 12">EcWSU1</strain>
    </source>
</reference>
<comment type="similarity">
    <text evidence="8">Belongs to the glycosyl hydrolase 18 family.</text>
</comment>
<dbReference type="KEGG" id="eec:EcWSU1_01760"/>
<dbReference type="PANTHER" id="PTHR11177:SF317">
    <property type="entry name" value="CHITINASE 12-RELATED"/>
    <property type="match status" value="1"/>
</dbReference>
<evidence type="ECO:0000256" key="3">
    <source>
        <dbReference type="ARBA" id="ARBA00022801"/>
    </source>
</evidence>
<dbReference type="PROSITE" id="PS01095">
    <property type="entry name" value="GH18_1"/>
    <property type="match status" value="1"/>
</dbReference>
<dbReference type="InterPro" id="IPR001579">
    <property type="entry name" value="Glyco_hydro_18_chit_AS"/>
</dbReference>
<dbReference type="InterPro" id="IPR017853">
    <property type="entry name" value="GH"/>
</dbReference>
<dbReference type="GO" id="GO:0008061">
    <property type="term" value="F:chitin binding"/>
    <property type="evidence" value="ECO:0007669"/>
    <property type="project" value="InterPro"/>
</dbReference>
<dbReference type="Gene3D" id="3.20.20.80">
    <property type="entry name" value="Glycosidases"/>
    <property type="match status" value="1"/>
</dbReference>
<dbReference type="InterPro" id="IPR029070">
    <property type="entry name" value="Chitinase_insertion_sf"/>
</dbReference>
<dbReference type="SMART" id="SM00636">
    <property type="entry name" value="Glyco_18"/>
    <property type="match status" value="1"/>
</dbReference>
<accession>G8LKG6</accession>
<dbReference type="InterPro" id="IPR001223">
    <property type="entry name" value="Glyco_hydro18_cat"/>
</dbReference>
<evidence type="ECO:0000256" key="1">
    <source>
        <dbReference type="ARBA" id="ARBA00000822"/>
    </source>
</evidence>
<comment type="catalytic activity">
    <reaction evidence="1">
        <text>Random endo-hydrolysis of N-acetyl-beta-D-glucosaminide (1-&gt;4)-beta-linkages in chitin and chitodextrins.</text>
        <dbReference type="EC" id="3.2.1.14"/>
    </reaction>
</comment>